<comment type="catalytic activity">
    <reaction evidence="7">
        <text>O-phospho-L-seryl-[protein] + H2O = L-seryl-[protein] + phosphate</text>
        <dbReference type="Rhea" id="RHEA:20629"/>
        <dbReference type="Rhea" id="RHEA-COMP:9863"/>
        <dbReference type="Rhea" id="RHEA-COMP:11604"/>
        <dbReference type="ChEBI" id="CHEBI:15377"/>
        <dbReference type="ChEBI" id="CHEBI:29999"/>
        <dbReference type="ChEBI" id="CHEBI:43474"/>
        <dbReference type="ChEBI" id="CHEBI:83421"/>
        <dbReference type="EC" id="3.1.3.16"/>
    </reaction>
</comment>
<dbReference type="RefSeq" id="XP_068369487.1">
    <property type="nucleotide sequence ID" value="XM_068514001.1"/>
</dbReference>
<dbReference type="EC" id="3.1.3.16" evidence="2"/>
<protein>
    <recommendedName>
        <fullName evidence="2">protein-serine/threonine phosphatase</fullName>
        <ecNumber evidence="2">3.1.3.16</ecNumber>
    </recommendedName>
</protein>
<dbReference type="PANTHER" id="PTHR11668:SF300">
    <property type="entry name" value="SERINE_THREONINE-PROTEIN PHOSPHATASE"/>
    <property type="match status" value="1"/>
</dbReference>
<dbReference type="Proteomes" id="UP000179807">
    <property type="component" value="Unassembled WGS sequence"/>
</dbReference>
<evidence type="ECO:0000256" key="5">
    <source>
        <dbReference type="ARBA" id="ARBA00022912"/>
    </source>
</evidence>
<evidence type="ECO:0000256" key="7">
    <source>
        <dbReference type="ARBA" id="ARBA00047761"/>
    </source>
</evidence>
<name>A0A1J4KYM9_9EUKA</name>
<keyword evidence="6" id="KW-0464">Manganese</keyword>
<feature type="domain" description="Serine/threonine specific protein phosphatases" evidence="9">
    <location>
        <begin position="35"/>
        <end position="293"/>
    </location>
</feature>
<dbReference type="GO" id="GO:0046872">
    <property type="term" value="F:metal ion binding"/>
    <property type="evidence" value="ECO:0007669"/>
    <property type="project" value="UniProtKB-KW"/>
</dbReference>
<evidence type="ECO:0000256" key="6">
    <source>
        <dbReference type="ARBA" id="ARBA00023211"/>
    </source>
</evidence>
<gene>
    <name evidence="10" type="ORF">TRFO_41836</name>
</gene>
<keyword evidence="5" id="KW-0904">Protein phosphatase</keyword>
<dbReference type="SUPFAM" id="SSF56300">
    <property type="entry name" value="Metallo-dependent phosphatases"/>
    <property type="match status" value="1"/>
</dbReference>
<dbReference type="InterPro" id="IPR006186">
    <property type="entry name" value="Ser/Thr-sp_prot-phosphatase"/>
</dbReference>
<evidence type="ECO:0000259" key="9">
    <source>
        <dbReference type="SMART" id="SM00156"/>
    </source>
</evidence>
<dbReference type="InterPro" id="IPR029052">
    <property type="entry name" value="Metallo-depent_PP-like"/>
</dbReference>
<keyword evidence="3" id="KW-0479">Metal-binding</keyword>
<dbReference type="Pfam" id="PF00149">
    <property type="entry name" value="Metallophos"/>
    <property type="match status" value="1"/>
</dbReference>
<evidence type="ECO:0000256" key="1">
    <source>
        <dbReference type="ARBA" id="ARBA00001936"/>
    </source>
</evidence>
<evidence type="ECO:0000313" key="10">
    <source>
        <dbReference type="EMBL" id="OHT16351.1"/>
    </source>
</evidence>
<dbReference type="SMART" id="SM00156">
    <property type="entry name" value="PP2Ac"/>
    <property type="match status" value="1"/>
</dbReference>
<evidence type="ECO:0000256" key="4">
    <source>
        <dbReference type="ARBA" id="ARBA00022801"/>
    </source>
</evidence>
<dbReference type="Gene3D" id="3.60.21.10">
    <property type="match status" value="1"/>
</dbReference>
<dbReference type="InterPro" id="IPR004843">
    <property type="entry name" value="Calcineurin-like_PHP"/>
</dbReference>
<dbReference type="PRINTS" id="PR00114">
    <property type="entry name" value="STPHPHTASE"/>
</dbReference>
<dbReference type="GO" id="GO:0004722">
    <property type="term" value="F:protein serine/threonine phosphatase activity"/>
    <property type="evidence" value="ECO:0007669"/>
    <property type="project" value="UniProtKB-EC"/>
</dbReference>
<dbReference type="GO" id="GO:0005737">
    <property type="term" value="C:cytoplasm"/>
    <property type="evidence" value="ECO:0007669"/>
    <property type="project" value="TreeGrafter"/>
</dbReference>
<evidence type="ECO:0000313" key="11">
    <source>
        <dbReference type="Proteomes" id="UP000179807"/>
    </source>
</evidence>
<comment type="caution">
    <text evidence="10">The sequence shown here is derived from an EMBL/GenBank/DDBJ whole genome shotgun (WGS) entry which is preliminary data.</text>
</comment>
<keyword evidence="4" id="KW-0378">Hydrolase</keyword>
<dbReference type="PANTHER" id="PTHR11668">
    <property type="entry name" value="SERINE/THREONINE PROTEIN PHOSPHATASE"/>
    <property type="match status" value="1"/>
</dbReference>
<organism evidence="10 11">
    <name type="scientific">Tritrichomonas foetus</name>
    <dbReference type="NCBI Taxonomy" id="1144522"/>
    <lineage>
        <taxon>Eukaryota</taxon>
        <taxon>Metamonada</taxon>
        <taxon>Parabasalia</taxon>
        <taxon>Tritrichomonadida</taxon>
        <taxon>Tritrichomonadidae</taxon>
        <taxon>Tritrichomonas</taxon>
    </lineage>
</organism>
<keyword evidence="11" id="KW-1185">Reference proteome</keyword>
<dbReference type="VEuPathDB" id="TrichDB:TRFO_41836"/>
<dbReference type="InterPro" id="IPR050341">
    <property type="entry name" value="PP1_catalytic_subunit"/>
</dbReference>
<comment type="catalytic activity">
    <reaction evidence="8">
        <text>O-phospho-L-threonyl-[protein] + H2O = L-threonyl-[protein] + phosphate</text>
        <dbReference type="Rhea" id="RHEA:47004"/>
        <dbReference type="Rhea" id="RHEA-COMP:11060"/>
        <dbReference type="Rhea" id="RHEA-COMP:11605"/>
        <dbReference type="ChEBI" id="CHEBI:15377"/>
        <dbReference type="ChEBI" id="CHEBI:30013"/>
        <dbReference type="ChEBI" id="CHEBI:43474"/>
        <dbReference type="ChEBI" id="CHEBI:61977"/>
        <dbReference type="EC" id="3.1.3.16"/>
    </reaction>
</comment>
<proteinExistence type="predicted"/>
<accession>A0A1J4KYM9</accession>
<sequence>MQTAASQVMSKFSTLLMLSKTRNNCVGTSVPIPRFEEPLIRQLLKETITLLKERSIIQQIDPPVYVIGELSGNLIDLMRIFAHSESVDSHCFVFLGNYSGCRSFSAETIIFLLSLYCCYPQTVCLLRGKNEFLTSESFKNLSNEFLSLKLNLVHELTEVFGYFPLACVISKEILCIHSGIGKNFHNLSKLEKIQRPILDSRDSIVQDIIFSIPDDSISGIHNFSYGEKGTINFLKKNDLRKIIISGNPSPNGITQFCHGKVISLFSSSNHLNKCGFLFFPFDLKARVHSLPFSDSLKREQANFNPLAKVSTLDQTSYTIRSINQMIFGKNEKTHNRIVRRMTVPMLQKIEPPDPDNSFVRCFSPPARNDIFLPLYPQIENISCDNKHETFHDNT</sequence>
<dbReference type="GO" id="GO:0005634">
    <property type="term" value="C:nucleus"/>
    <property type="evidence" value="ECO:0007669"/>
    <property type="project" value="TreeGrafter"/>
</dbReference>
<dbReference type="AlphaFoldDB" id="A0A1J4KYM9"/>
<evidence type="ECO:0000256" key="2">
    <source>
        <dbReference type="ARBA" id="ARBA00013081"/>
    </source>
</evidence>
<evidence type="ECO:0000256" key="3">
    <source>
        <dbReference type="ARBA" id="ARBA00022723"/>
    </source>
</evidence>
<reference evidence="10" key="1">
    <citation type="submission" date="2016-10" db="EMBL/GenBank/DDBJ databases">
        <authorList>
            <person name="Benchimol M."/>
            <person name="Almeida L.G."/>
            <person name="Vasconcelos A.T."/>
            <person name="Perreira-Neves A."/>
            <person name="Rosa I.A."/>
            <person name="Tasca T."/>
            <person name="Bogo M.R."/>
            <person name="de Souza W."/>
        </authorList>
    </citation>
    <scope>NUCLEOTIDE SEQUENCE [LARGE SCALE GENOMIC DNA]</scope>
    <source>
        <strain evidence="10">K</strain>
    </source>
</reference>
<comment type="cofactor">
    <cofactor evidence="1">
        <name>Mn(2+)</name>
        <dbReference type="ChEBI" id="CHEBI:29035"/>
    </cofactor>
</comment>
<dbReference type="EMBL" id="MLAK01000114">
    <property type="protein sequence ID" value="OHT16351.1"/>
    <property type="molecule type" value="Genomic_DNA"/>
</dbReference>
<dbReference type="GeneID" id="94848705"/>
<evidence type="ECO:0000256" key="8">
    <source>
        <dbReference type="ARBA" id="ARBA00048336"/>
    </source>
</evidence>